<gene>
    <name evidence="1" type="ORF">EYM_03260</name>
</gene>
<name>A0A0U3EB14_9CREN</name>
<dbReference type="EMBL" id="CP006867">
    <property type="protein sequence ID" value="ALU11635.1"/>
    <property type="molecule type" value="Genomic_DNA"/>
</dbReference>
<organism evidence="1 2">
    <name type="scientific">Ignicoccus islandicus DSM 13165</name>
    <dbReference type="NCBI Taxonomy" id="940295"/>
    <lineage>
        <taxon>Archaea</taxon>
        <taxon>Thermoproteota</taxon>
        <taxon>Thermoprotei</taxon>
        <taxon>Desulfurococcales</taxon>
        <taxon>Desulfurococcaceae</taxon>
        <taxon>Ignicoccus</taxon>
    </lineage>
</organism>
<dbReference type="STRING" id="940295.EYM_03260"/>
<proteinExistence type="predicted"/>
<dbReference type="KEGG" id="iis:EYM_03260"/>
<sequence length="83" mass="9701">MKKQRRKCMFCGRYFFEGQGIEITIGGEKFYFHSKKCALEFLKRLLEVLPPEVVLPAAQNLKRELEEAIEMKEKASTKKFGVK</sequence>
<dbReference type="Proteomes" id="UP000060778">
    <property type="component" value="Chromosome"/>
</dbReference>
<protein>
    <recommendedName>
        <fullName evidence="3">TRASH domain-containing protein</fullName>
    </recommendedName>
</protein>
<reference evidence="1 2" key="1">
    <citation type="submission" date="2013-11" db="EMBL/GenBank/DDBJ databases">
        <title>Comparative genomics of Ignicoccus.</title>
        <authorList>
            <person name="Podar M."/>
        </authorList>
    </citation>
    <scope>NUCLEOTIDE SEQUENCE [LARGE SCALE GENOMIC DNA]</scope>
    <source>
        <strain evidence="1 2">DSM 13165</strain>
    </source>
</reference>
<evidence type="ECO:0000313" key="2">
    <source>
        <dbReference type="Proteomes" id="UP000060778"/>
    </source>
</evidence>
<evidence type="ECO:0008006" key="3">
    <source>
        <dbReference type="Google" id="ProtNLM"/>
    </source>
</evidence>
<dbReference type="AlphaFoldDB" id="A0A0U3EB14"/>
<dbReference type="GeneID" id="30680045"/>
<keyword evidence="2" id="KW-1185">Reference proteome</keyword>
<evidence type="ECO:0000313" key="1">
    <source>
        <dbReference type="EMBL" id="ALU11635.1"/>
    </source>
</evidence>
<accession>A0A0U3EB14</accession>
<dbReference type="RefSeq" id="WP_083495021.1">
    <property type="nucleotide sequence ID" value="NZ_CP006867.1"/>
</dbReference>